<dbReference type="PaxDb" id="3055-EDP08372"/>
<evidence type="ECO:0000313" key="1">
    <source>
        <dbReference type="EMBL" id="AAL31495.1"/>
    </source>
</evidence>
<reference evidence="2" key="3">
    <citation type="submission" date="2017-07" db="EMBL/GenBank/DDBJ databases">
        <title>WGS assembly of Chlamydomonas reinhardtii.</title>
        <authorList>
            <consortium name="Chlamydomonas Annotation Team"/>
            <consortium name="JGI Annotation Team"/>
            <person name="Merchant S.S."/>
            <person name="Prochnik S.E."/>
            <person name="Vallon O."/>
            <person name="Harris E.H."/>
            <person name="Karpowicz S.J."/>
            <person name="Witman G.B."/>
            <person name="Terry A."/>
            <person name="Salamov A."/>
            <person name="Fritz-Laylin L.K."/>
            <person name="Marechal-Drouard L."/>
            <person name="Marshall W.F."/>
            <person name="Qu L.H."/>
            <person name="Nelson D.R."/>
            <person name="Sanderfoot A.A."/>
            <person name="Spalding M.H."/>
            <person name="Kapitonov V.V."/>
            <person name="Ren Q."/>
            <person name="Ferris P."/>
            <person name="Lindquist E."/>
            <person name="Shapiro H."/>
            <person name="Lucas S.M."/>
            <person name="Grimwood J."/>
            <person name="Schmutz J."/>
            <person name="Grigoriev I.V."/>
            <person name="Rokhsar D.S."/>
        </authorList>
    </citation>
    <scope>NUCLEOTIDE SEQUENCE</scope>
    <source>
        <strain evidence="2">CC-503 cw92 mt+</strain>
    </source>
</reference>
<protein>
    <submittedName>
        <fullName evidence="1">A1 protein</fullName>
    </submittedName>
</protein>
<dbReference type="OrthoDB" id="553927at2759"/>
<dbReference type="HOGENOM" id="CLU_1984733_0_0_1"/>
<name>Q8W1S3_CHLRE</name>
<dbReference type="ExpressionAtlas" id="Q8W1S3">
    <property type="expression patterns" value="differential"/>
</dbReference>
<dbReference type="KEGG" id="cre:CHLRE_06g253000v5"/>
<reference evidence="2 3" key="2">
    <citation type="journal article" date="2007" name="Science">
        <title>The Chlamydomonas genome reveals the evolution of key animal and plant functions.</title>
        <authorList>
            <person name="Merchant S.S."/>
            <person name="Prochnik S.E."/>
            <person name="Vallon O."/>
            <person name="Harris E.H."/>
            <person name="Karpowicz S.J."/>
            <person name="Witman G.B."/>
            <person name="Terry A."/>
            <person name="Salamov A."/>
            <person name="Fritz-Laylin L.K."/>
            <person name="Marechal-Drouard L."/>
            <person name="Marshall W.F."/>
            <person name="Qu L.H."/>
            <person name="Nelson D.R."/>
            <person name="Sanderfoot A.A."/>
            <person name="Spalding M.H."/>
            <person name="Kapitonov V.V."/>
            <person name="Ren Q."/>
            <person name="Ferris P."/>
            <person name="Lindquist E."/>
            <person name="Shapiro H."/>
            <person name="Lucas S.M."/>
            <person name="Grimwood J."/>
            <person name="Schmutz J."/>
            <person name="Cardol P."/>
            <person name="Cerutti H."/>
            <person name="Chanfreau G."/>
            <person name="Chen C.L."/>
            <person name="Cognat V."/>
            <person name="Croft M.T."/>
            <person name="Dent R."/>
            <person name="Dutcher S."/>
            <person name="Fernandez E."/>
            <person name="Fukuzawa H."/>
            <person name="Gonzalez-Ballester D."/>
            <person name="Gonzalez-Halphen D."/>
            <person name="Hallmann A."/>
            <person name="Hanikenne M."/>
            <person name="Hippler M."/>
            <person name="Inwood W."/>
            <person name="Jabbari K."/>
            <person name="Kalanon M."/>
            <person name="Kuras R."/>
            <person name="Lefebvre P.A."/>
            <person name="Lemaire S.D."/>
            <person name="Lobanov A.V."/>
            <person name="Lohr M."/>
            <person name="Manuell A."/>
            <person name="Meier I."/>
            <person name="Mets L."/>
            <person name="Mittag M."/>
            <person name="Mittelmeier T."/>
            <person name="Moroney J.V."/>
            <person name="Moseley J."/>
            <person name="Napoli C."/>
            <person name="Nedelcu A.M."/>
            <person name="Niyogi K."/>
            <person name="Novoselov S.V."/>
            <person name="Paulsen I.T."/>
            <person name="Pazour G."/>
            <person name="Purton S."/>
            <person name="Ral J.P."/>
            <person name="Riano-Pachon D.M."/>
            <person name="Riekhof W."/>
            <person name="Rymarquis L."/>
            <person name="Schroda M."/>
            <person name="Stern D."/>
            <person name="Umen J."/>
            <person name="Willows R."/>
            <person name="Wilson N."/>
            <person name="Zimmer S.L."/>
            <person name="Allmer J."/>
            <person name="Balk J."/>
            <person name="Bisova K."/>
            <person name="Chen C.J."/>
            <person name="Elias M."/>
            <person name="Gendler K."/>
            <person name="Hauser C."/>
            <person name="Lamb M.R."/>
            <person name="Ledford H."/>
            <person name="Long J.C."/>
            <person name="Minagawa J."/>
            <person name="Page M.D."/>
            <person name="Pan J."/>
            <person name="Pootakham W."/>
            <person name="Roje S."/>
            <person name="Rose A."/>
            <person name="Stahlberg E."/>
            <person name="Terauchi A.M."/>
            <person name="Yang P."/>
            <person name="Ball S."/>
            <person name="Bowler C."/>
            <person name="Dieckmann C.L."/>
            <person name="Gladyshev V.N."/>
            <person name="Green P."/>
            <person name="Jorgensen R."/>
            <person name="Mayfield S."/>
            <person name="Mueller-Roeber B."/>
            <person name="Rajamani S."/>
            <person name="Sayre R.T."/>
            <person name="Brokstein P."/>
            <person name="Dubchak I."/>
            <person name="Goodstein D."/>
            <person name="Hornick L."/>
            <person name="Huang Y.W."/>
            <person name="Jhaveri J."/>
            <person name="Luo Y."/>
            <person name="Martinez D."/>
            <person name="Ngau W.C."/>
            <person name="Otillar B."/>
            <person name="Poliakov A."/>
            <person name="Porter A."/>
            <person name="Szajkowski L."/>
            <person name="Werner G."/>
            <person name="Zhou K."/>
            <person name="Grigoriev I.V."/>
            <person name="Rokhsar D.S."/>
            <person name="Grossman A.R."/>
        </authorList>
    </citation>
    <scope>NUCLEOTIDE SEQUENCE [LARGE SCALE GENOMIC DNA]</scope>
    <source>
        <strain evidence="3">CC-503</strain>
        <strain evidence="2">CC-503 cw92 mt+</strain>
    </source>
</reference>
<evidence type="ECO:0000313" key="2">
    <source>
        <dbReference type="EMBL" id="PNW81594.1"/>
    </source>
</evidence>
<keyword evidence="3" id="KW-1185">Reference proteome</keyword>
<dbReference type="Gramene" id="PNW81594">
    <property type="protein sequence ID" value="PNW81594"/>
    <property type="gene ID" value="CHLRE_06g253000v5"/>
</dbReference>
<proteinExistence type="predicted"/>
<dbReference type="EMBL" id="CM008967">
    <property type="protein sequence ID" value="PNW81594.1"/>
    <property type="molecule type" value="Genomic_DNA"/>
</dbReference>
<dbReference type="GeneID" id="5722159"/>
<organism evidence="1">
    <name type="scientific">Chlamydomonas reinhardtii</name>
    <name type="common">Chlamydomonas smithii</name>
    <dbReference type="NCBI Taxonomy" id="3055"/>
    <lineage>
        <taxon>Eukaryota</taxon>
        <taxon>Viridiplantae</taxon>
        <taxon>Chlorophyta</taxon>
        <taxon>core chlorophytes</taxon>
        <taxon>Chlorophyceae</taxon>
        <taxon>CS clade</taxon>
        <taxon>Chlamydomonadales</taxon>
        <taxon>Chlamydomonadaceae</taxon>
        <taxon>Chlamydomonas</taxon>
    </lineage>
</organism>
<sequence length="126" mass="14644">MRTSLWGHARPHAPPHTHPVVGYSQFPRFFPSRQFSMGCIINQLDADLKATKLVHEQEVRELKLVYEEEARELRRVHEEAVGELNRVHAEVVGELKRVHAEEVCMLKEEVAELQRELESGTRGLRR</sequence>
<accession>Q8W1S3</accession>
<gene>
    <name evidence="1" type="primary">A1</name>
    <name evidence="2" type="ORF">CHLRE_06g253000v5</name>
</gene>
<reference evidence="1" key="1">
    <citation type="journal article" date="2002" name="Genetics">
        <title>Genetic structure of the mating-type locus of Chlamydomonas reinhardtii.</title>
        <authorList>
            <person name="Ferris P.J."/>
            <person name="Armbrust E.V."/>
            <person name="Goodenough U.W."/>
        </authorList>
    </citation>
    <scope>NUCLEOTIDE SEQUENCE</scope>
    <source>
        <strain evidence="1">CC-620</strain>
    </source>
</reference>
<evidence type="ECO:0000313" key="3">
    <source>
        <dbReference type="Proteomes" id="UP000006906"/>
    </source>
</evidence>
<dbReference type="SMR" id="Q8W1S3"/>
<dbReference type="STRING" id="3055.Q8W1S3"/>
<dbReference type="Proteomes" id="UP000006906">
    <property type="component" value="Chromosome 6"/>
</dbReference>
<dbReference type="RefSeq" id="XP_001696395.1">
    <property type="nucleotide sequence ID" value="XM_001696343.1"/>
</dbReference>
<dbReference type="EMBL" id="AF417571">
    <property type="protein sequence ID" value="AAL31495.1"/>
    <property type="molecule type" value="Genomic_DNA"/>
</dbReference>
<dbReference type="AlphaFoldDB" id="Q8W1S3"/>